<feature type="transmembrane region" description="Helical" evidence="1">
    <location>
        <begin position="338"/>
        <end position="364"/>
    </location>
</feature>
<sequence>MVAVLLRLRFRVLGNSLRRNPAQLIAVIVGGMLGAGLLAVALGALLFTSTALPIAAQTVVVFGGSALVLGWMLLPLVFDGVDRTLEPVKLARFPVTTTQLMTAMFLVGLAWVPGVTTVLGSIGTALAWREYPVSALVAVITGLLGAATCIVGSRLTTSVAGMLLRGRGASRIVTAVLVLLVIAGPFALARLGEAKVRGSDLLEGFGSVATVLGWTPFGAVWSIPGRIAMGDSAGVLGASAIAIGTLVGLLLLWRLALGANLRVRGEAPVRAVAGGRLGALGWFPSSPTGAVAARTFIYWFRDARQARQLILIPVLPALMLTLWGLIRIDALAFAAGPFVASLLPLAVFAGLSYDGTAFAAELAAGVRGRHDRLGRAIALLAIAGPSVIVVQVTVALIIGRPGDLPALLGISLGTLLVSIGVVSVSSAWIVVPVTRAGRNPFAAQPGAATVSIVGSYVVSGATVALVLPVIALGVAALATGIPLLGWLALAAALVLGFGIAWAGVVIGGRVLDRTGSSVLARLRVIRA</sequence>
<accession>A0A4Q9GZU3</accession>
<feature type="transmembrane region" description="Helical" evidence="1">
    <location>
        <begin position="452"/>
        <end position="477"/>
    </location>
</feature>
<dbReference type="EMBL" id="SISG01000001">
    <property type="protein sequence ID" value="TBN58363.1"/>
    <property type="molecule type" value="Genomic_DNA"/>
</dbReference>
<organism evidence="2 3">
    <name type="scientific">Glaciihabitans arcticus</name>
    <dbReference type="NCBI Taxonomy" id="2668039"/>
    <lineage>
        <taxon>Bacteria</taxon>
        <taxon>Bacillati</taxon>
        <taxon>Actinomycetota</taxon>
        <taxon>Actinomycetes</taxon>
        <taxon>Micrococcales</taxon>
        <taxon>Microbacteriaceae</taxon>
        <taxon>Glaciihabitans</taxon>
    </lineage>
</organism>
<feature type="transmembrane region" description="Helical" evidence="1">
    <location>
        <begin position="309"/>
        <end position="326"/>
    </location>
</feature>
<name>A0A4Q9GZU3_9MICO</name>
<comment type="caution">
    <text evidence="2">The sequence shown here is derived from an EMBL/GenBank/DDBJ whole genome shotgun (WGS) entry which is preliminary data.</text>
</comment>
<feature type="transmembrane region" description="Helical" evidence="1">
    <location>
        <begin position="172"/>
        <end position="192"/>
    </location>
</feature>
<keyword evidence="1" id="KW-1133">Transmembrane helix</keyword>
<feature type="transmembrane region" description="Helical" evidence="1">
    <location>
        <begin position="404"/>
        <end position="431"/>
    </location>
</feature>
<dbReference type="RefSeq" id="WP_130982486.1">
    <property type="nucleotide sequence ID" value="NZ_SISG01000001.1"/>
</dbReference>
<reference evidence="3" key="1">
    <citation type="submission" date="2019-02" db="EMBL/GenBank/DDBJ databases">
        <title>Glaciihabitans arcticus sp. nov., a psychrotolerant bacterium isolated from polar soil.</title>
        <authorList>
            <person name="Dahal R.H."/>
        </authorList>
    </citation>
    <scope>NUCLEOTIDE SEQUENCE [LARGE SCALE GENOMIC DNA]</scope>
    <source>
        <strain evidence="3">RP-3-7</strain>
    </source>
</reference>
<evidence type="ECO:0000313" key="3">
    <source>
        <dbReference type="Proteomes" id="UP000294194"/>
    </source>
</evidence>
<proteinExistence type="predicted"/>
<dbReference type="AlphaFoldDB" id="A0A4Q9GZU3"/>
<feature type="transmembrane region" description="Helical" evidence="1">
    <location>
        <begin position="483"/>
        <end position="506"/>
    </location>
</feature>
<evidence type="ECO:0000256" key="1">
    <source>
        <dbReference type="SAM" id="Phobius"/>
    </source>
</evidence>
<feature type="transmembrane region" description="Helical" evidence="1">
    <location>
        <begin position="21"/>
        <end position="48"/>
    </location>
</feature>
<gene>
    <name evidence="2" type="ORF">EYE40_13715</name>
</gene>
<feature type="transmembrane region" description="Helical" evidence="1">
    <location>
        <begin position="376"/>
        <end position="398"/>
    </location>
</feature>
<feature type="transmembrane region" description="Helical" evidence="1">
    <location>
        <begin position="235"/>
        <end position="257"/>
    </location>
</feature>
<evidence type="ECO:0000313" key="2">
    <source>
        <dbReference type="EMBL" id="TBN58363.1"/>
    </source>
</evidence>
<dbReference type="Proteomes" id="UP000294194">
    <property type="component" value="Unassembled WGS sequence"/>
</dbReference>
<keyword evidence="1" id="KW-0472">Membrane</keyword>
<feature type="transmembrane region" description="Helical" evidence="1">
    <location>
        <begin position="131"/>
        <end position="151"/>
    </location>
</feature>
<feature type="transmembrane region" description="Helical" evidence="1">
    <location>
        <begin position="54"/>
        <end position="78"/>
    </location>
</feature>
<keyword evidence="1" id="KW-0812">Transmembrane</keyword>
<protein>
    <submittedName>
        <fullName evidence="2">Transporter</fullName>
    </submittedName>
</protein>
<feature type="transmembrane region" description="Helical" evidence="1">
    <location>
        <begin position="204"/>
        <end position="223"/>
    </location>
</feature>
<keyword evidence="3" id="KW-1185">Reference proteome</keyword>